<gene>
    <name evidence="2" type="ORF">GNZ13_23135</name>
</gene>
<dbReference type="EMBL" id="WOEZ01000124">
    <property type="protein sequence ID" value="NPT57383.1"/>
    <property type="molecule type" value="Genomic_DNA"/>
</dbReference>
<sequence length="150" mass="16536">MHNDAKGFAAQMTERESGERPSYSSDTAGLLRYLLERVDSEVNSIPDAELEWLANASSQTKMMAGNLGEMLGQVAALVGYEINAGGQRSGGLQPYGLEQLLLHASDTLMTIERMTEISELTEWALRERWKQRVMAARSTSNQKQGGRDNG</sequence>
<feature type="region of interest" description="Disordered" evidence="1">
    <location>
        <begin position="1"/>
        <end position="25"/>
    </location>
</feature>
<name>A0A972NS23_9BURK</name>
<comment type="caution">
    <text evidence="2">The sequence shown here is derived from an EMBL/GenBank/DDBJ whole genome shotgun (WGS) entry which is preliminary data.</text>
</comment>
<protein>
    <submittedName>
        <fullName evidence="2">Uncharacterized protein</fullName>
    </submittedName>
</protein>
<accession>A0A972NS23</accession>
<proteinExistence type="predicted"/>
<dbReference type="Proteomes" id="UP000655523">
    <property type="component" value="Unassembled WGS sequence"/>
</dbReference>
<keyword evidence="3" id="KW-1185">Reference proteome</keyword>
<evidence type="ECO:0000313" key="3">
    <source>
        <dbReference type="Proteomes" id="UP000655523"/>
    </source>
</evidence>
<dbReference type="AlphaFoldDB" id="A0A972NS23"/>
<evidence type="ECO:0000313" key="2">
    <source>
        <dbReference type="EMBL" id="NPT57383.1"/>
    </source>
</evidence>
<dbReference type="RefSeq" id="WP_172168427.1">
    <property type="nucleotide sequence ID" value="NZ_WOEZ01000124.1"/>
</dbReference>
<organism evidence="2 3">
    <name type="scientific">Paraburkholderia elongata</name>
    <dbReference type="NCBI Taxonomy" id="2675747"/>
    <lineage>
        <taxon>Bacteria</taxon>
        <taxon>Pseudomonadati</taxon>
        <taxon>Pseudomonadota</taxon>
        <taxon>Betaproteobacteria</taxon>
        <taxon>Burkholderiales</taxon>
        <taxon>Burkholderiaceae</taxon>
        <taxon>Paraburkholderia</taxon>
    </lineage>
</organism>
<reference evidence="2 3" key="1">
    <citation type="submission" date="2019-11" db="EMBL/GenBank/DDBJ databases">
        <title>Metabolism of dissolved organic matter in forest soils.</title>
        <authorList>
            <person name="Cyle K.T."/>
            <person name="Wilhelm R.C."/>
            <person name="Martinez C.E."/>
        </authorList>
    </citation>
    <scope>NUCLEOTIDE SEQUENCE [LARGE SCALE GENOMIC DNA]</scope>
    <source>
        <strain evidence="2 3">5N</strain>
    </source>
</reference>
<evidence type="ECO:0000256" key="1">
    <source>
        <dbReference type="SAM" id="MobiDB-lite"/>
    </source>
</evidence>